<keyword evidence="1" id="KW-0812">Transmembrane</keyword>
<feature type="transmembrane region" description="Helical" evidence="1">
    <location>
        <begin position="78"/>
        <end position="96"/>
    </location>
</feature>
<dbReference type="EMBL" id="BTSX01000004">
    <property type="protein sequence ID" value="GMS91909.1"/>
    <property type="molecule type" value="Genomic_DNA"/>
</dbReference>
<proteinExistence type="predicted"/>
<keyword evidence="1" id="KW-0472">Membrane</keyword>
<name>A0AAV5T9C0_9BILA</name>
<keyword evidence="3" id="KW-1185">Reference proteome</keyword>
<evidence type="ECO:0008006" key="4">
    <source>
        <dbReference type="Google" id="ProtNLM"/>
    </source>
</evidence>
<gene>
    <name evidence="2" type="ORF">PENTCL1PPCAC_14084</name>
</gene>
<feature type="transmembrane region" description="Helical" evidence="1">
    <location>
        <begin position="20"/>
        <end position="39"/>
    </location>
</feature>
<reference evidence="2" key="1">
    <citation type="submission" date="2023-10" db="EMBL/GenBank/DDBJ databases">
        <title>Genome assembly of Pristionchus species.</title>
        <authorList>
            <person name="Yoshida K."/>
            <person name="Sommer R.J."/>
        </authorList>
    </citation>
    <scope>NUCLEOTIDE SEQUENCE</scope>
    <source>
        <strain evidence="2">RS0144</strain>
    </source>
</reference>
<organism evidence="2 3">
    <name type="scientific">Pristionchus entomophagus</name>
    <dbReference type="NCBI Taxonomy" id="358040"/>
    <lineage>
        <taxon>Eukaryota</taxon>
        <taxon>Metazoa</taxon>
        <taxon>Ecdysozoa</taxon>
        <taxon>Nematoda</taxon>
        <taxon>Chromadorea</taxon>
        <taxon>Rhabditida</taxon>
        <taxon>Rhabditina</taxon>
        <taxon>Diplogasteromorpha</taxon>
        <taxon>Diplogasteroidea</taxon>
        <taxon>Neodiplogasteridae</taxon>
        <taxon>Pristionchus</taxon>
    </lineage>
</organism>
<protein>
    <recommendedName>
        <fullName evidence="4">G protein-coupled receptor</fullName>
    </recommendedName>
</protein>
<evidence type="ECO:0000256" key="1">
    <source>
        <dbReference type="SAM" id="Phobius"/>
    </source>
</evidence>
<sequence length="122" mass="14326">MVELEECLKDGFSGPTNAERLTVGIPLAILAAVGVKLNIVLWRIIIIKKVILYTSFTVALDRFLTFASPRIYEYFTGYKHYILVLLSYGFVFIIIFRTRRNLGRRVSLKNRDFIFYFRLFNF</sequence>
<evidence type="ECO:0000313" key="3">
    <source>
        <dbReference type="Proteomes" id="UP001432027"/>
    </source>
</evidence>
<comment type="caution">
    <text evidence="2">The sequence shown here is derived from an EMBL/GenBank/DDBJ whole genome shotgun (WGS) entry which is preliminary data.</text>
</comment>
<evidence type="ECO:0000313" key="2">
    <source>
        <dbReference type="EMBL" id="GMS91909.1"/>
    </source>
</evidence>
<dbReference type="AlphaFoldDB" id="A0AAV5T9C0"/>
<dbReference type="Proteomes" id="UP001432027">
    <property type="component" value="Unassembled WGS sequence"/>
</dbReference>
<keyword evidence="1" id="KW-1133">Transmembrane helix</keyword>
<accession>A0AAV5T9C0</accession>